<sequence length="244" mass="26836">MTIWHSERGTGEPVVLLHSTAADSGMWDAQEEALAARFRVIKVDFRGYGHTPYKADGPYSDADDVIEVLTALDIRRARLVGASAGAWVALQLATAGLAERLVLLNSPADLEPTPDLRDYWKEENRLLEAGDVQGATELNARLLLGPEVSQENRRRMEAMQRHAFEVQLAADPEPEQTEREVSLPGVDVPALVVAGGHDLPFFQESARHVAAALPQGRLLELPWAGHLPALERPEEISTLLLDYL</sequence>
<evidence type="ECO:0000256" key="1">
    <source>
        <dbReference type="ARBA" id="ARBA00022801"/>
    </source>
</evidence>
<keyword evidence="4" id="KW-1185">Reference proteome</keyword>
<proteinExistence type="predicted"/>
<reference evidence="4" key="1">
    <citation type="journal article" date="2017" name="Med. Chem. Commun.">
        <title>Nonomuraea sp. ATCC 55076 harbours the largest actinomycete chromosome to date and the kistamicin biosynthetic gene cluster.</title>
        <authorList>
            <person name="Nazari B."/>
            <person name="Forneris C.C."/>
            <person name="Gibson M.I."/>
            <person name="Moon K."/>
            <person name="Schramma K.R."/>
            <person name="Seyedsayamdost M.R."/>
        </authorList>
    </citation>
    <scope>NUCLEOTIDE SEQUENCE [LARGE SCALE GENOMIC DNA]</scope>
    <source>
        <strain evidence="4">ATCC 55076</strain>
    </source>
</reference>
<dbReference type="EMBL" id="CP017717">
    <property type="protein sequence ID" value="AQZ63953.1"/>
    <property type="molecule type" value="Genomic_DNA"/>
</dbReference>
<dbReference type="RefSeq" id="WP_080040152.1">
    <property type="nucleotide sequence ID" value="NZ_CP017717.1"/>
</dbReference>
<dbReference type="SUPFAM" id="SSF53474">
    <property type="entry name" value="alpha/beta-Hydrolases"/>
    <property type="match status" value="1"/>
</dbReference>
<dbReference type="InterPro" id="IPR000073">
    <property type="entry name" value="AB_hydrolase_1"/>
</dbReference>
<accession>A0A1V0A187</accession>
<dbReference type="InterPro" id="IPR050266">
    <property type="entry name" value="AB_hydrolase_sf"/>
</dbReference>
<evidence type="ECO:0000313" key="3">
    <source>
        <dbReference type="EMBL" id="AQZ63953.1"/>
    </source>
</evidence>
<dbReference type="STRING" id="1909395.BKM31_23045"/>
<dbReference type="AlphaFoldDB" id="A0A1V0A187"/>
<dbReference type="Proteomes" id="UP000190797">
    <property type="component" value="Chromosome"/>
</dbReference>
<keyword evidence="1" id="KW-0378">Hydrolase</keyword>
<dbReference type="InterPro" id="IPR029058">
    <property type="entry name" value="AB_hydrolase_fold"/>
</dbReference>
<dbReference type="Pfam" id="PF12697">
    <property type="entry name" value="Abhydrolase_6"/>
    <property type="match status" value="1"/>
</dbReference>
<dbReference type="GO" id="GO:0016787">
    <property type="term" value="F:hydrolase activity"/>
    <property type="evidence" value="ECO:0007669"/>
    <property type="project" value="UniProtKB-KW"/>
</dbReference>
<dbReference type="PANTHER" id="PTHR43798">
    <property type="entry name" value="MONOACYLGLYCEROL LIPASE"/>
    <property type="match status" value="1"/>
</dbReference>
<dbReference type="KEGG" id="noa:BKM31_23045"/>
<gene>
    <name evidence="3" type="ORF">BKM31_23045</name>
</gene>
<evidence type="ECO:0000313" key="4">
    <source>
        <dbReference type="Proteomes" id="UP000190797"/>
    </source>
</evidence>
<dbReference type="Gene3D" id="3.40.50.1820">
    <property type="entry name" value="alpha/beta hydrolase"/>
    <property type="match status" value="1"/>
</dbReference>
<dbReference type="OrthoDB" id="495620at2"/>
<dbReference type="PANTHER" id="PTHR43798:SF31">
    <property type="entry name" value="AB HYDROLASE SUPERFAMILY PROTEIN YCLE"/>
    <property type="match status" value="1"/>
</dbReference>
<feature type="domain" description="AB hydrolase-1" evidence="2">
    <location>
        <begin position="14"/>
        <end position="236"/>
    </location>
</feature>
<name>A0A1V0A187_9ACTN</name>
<dbReference type="GO" id="GO:0016020">
    <property type="term" value="C:membrane"/>
    <property type="evidence" value="ECO:0007669"/>
    <property type="project" value="TreeGrafter"/>
</dbReference>
<evidence type="ECO:0000259" key="2">
    <source>
        <dbReference type="Pfam" id="PF12697"/>
    </source>
</evidence>
<protein>
    <recommendedName>
        <fullName evidence="2">AB hydrolase-1 domain-containing protein</fullName>
    </recommendedName>
</protein>
<organism evidence="3 4">
    <name type="scientific">[Actinomadura] parvosata subsp. kistnae</name>
    <dbReference type="NCBI Taxonomy" id="1909395"/>
    <lineage>
        <taxon>Bacteria</taxon>
        <taxon>Bacillati</taxon>
        <taxon>Actinomycetota</taxon>
        <taxon>Actinomycetes</taxon>
        <taxon>Streptosporangiales</taxon>
        <taxon>Streptosporangiaceae</taxon>
        <taxon>Nonomuraea</taxon>
    </lineage>
</organism>